<keyword evidence="3" id="KW-1185">Reference proteome</keyword>
<reference evidence="2 3" key="1">
    <citation type="submission" date="2019-01" db="EMBL/GenBank/DDBJ databases">
        <authorList>
            <person name="Brito A."/>
        </authorList>
    </citation>
    <scope>NUCLEOTIDE SEQUENCE [LARGE SCALE GENOMIC DNA]</scope>
    <source>
        <strain evidence="2">1</strain>
    </source>
</reference>
<sequence>MKNLETEFVIEKERRYLAQNPQQASRLALGYLSDFLKLAQEVKKLEQKLKSVVADNQRLTSQLIEMSSPSRITLPSFLECHRH</sequence>
<organism evidence="2 3">
    <name type="scientific">Hyella patelloides LEGE 07179</name>
    <dbReference type="NCBI Taxonomy" id="945734"/>
    <lineage>
        <taxon>Bacteria</taxon>
        <taxon>Bacillati</taxon>
        <taxon>Cyanobacteriota</taxon>
        <taxon>Cyanophyceae</taxon>
        <taxon>Pleurocapsales</taxon>
        <taxon>Hyellaceae</taxon>
        <taxon>Hyella</taxon>
    </lineage>
</organism>
<evidence type="ECO:0000313" key="2">
    <source>
        <dbReference type="EMBL" id="VEP16501.1"/>
    </source>
</evidence>
<dbReference type="EMBL" id="CAACVJ010000400">
    <property type="protein sequence ID" value="VEP16501.1"/>
    <property type="molecule type" value="Genomic_DNA"/>
</dbReference>
<evidence type="ECO:0000313" key="3">
    <source>
        <dbReference type="Proteomes" id="UP000320055"/>
    </source>
</evidence>
<dbReference type="RefSeq" id="WP_144875312.1">
    <property type="nucleotide sequence ID" value="NZ_LR214194.1"/>
</dbReference>
<name>A0A563VYK1_9CYAN</name>
<protein>
    <submittedName>
        <fullName evidence="2">Uncharacterized protein</fullName>
    </submittedName>
</protein>
<dbReference type="Proteomes" id="UP000320055">
    <property type="component" value="Unassembled WGS sequence"/>
</dbReference>
<evidence type="ECO:0000256" key="1">
    <source>
        <dbReference type="SAM" id="Coils"/>
    </source>
</evidence>
<proteinExistence type="predicted"/>
<accession>A0A563VYK1</accession>
<dbReference type="AlphaFoldDB" id="A0A563VYK1"/>
<feature type="coiled-coil region" evidence="1">
    <location>
        <begin position="35"/>
        <end position="62"/>
    </location>
</feature>
<keyword evidence="1" id="KW-0175">Coiled coil</keyword>
<gene>
    <name evidence="2" type="ORF">H1P_4590003</name>
</gene>